<dbReference type="Proteomes" id="UP000185678">
    <property type="component" value="Unassembled WGS sequence"/>
</dbReference>
<dbReference type="Gene3D" id="3.40.50.1000">
    <property type="entry name" value="HAD superfamily/HAD-like"/>
    <property type="match status" value="1"/>
</dbReference>
<dbReference type="InterPro" id="IPR041492">
    <property type="entry name" value="HAD_2"/>
</dbReference>
<dbReference type="PANTHER" id="PTHR43434:SF24">
    <property type="entry name" value="HYDROLASE-RELATED"/>
    <property type="match status" value="1"/>
</dbReference>
<protein>
    <submittedName>
        <fullName evidence="1">Phosphoglycolate phosphatase</fullName>
    </submittedName>
</protein>
<organism evidence="1 2">
    <name type="scientific">Insolitispirillum peregrinum</name>
    <dbReference type="NCBI Taxonomy" id="80876"/>
    <lineage>
        <taxon>Bacteria</taxon>
        <taxon>Pseudomonadati</taxon>
        <taxon>Pseudomonadota</taxon>
        <taxon>Alphaproteobacteria</taxon>
        <taxon>Rhodospirillales</taxon>
        <taxon>Novispirillaceae</taxon>
        <taxon>Insolitispirillum</taxon>
    </lineage>
</organism>
<dbReference type="OrthoDB" id="9793014at2"/>
<sequence length="226" mass="24208">MGDPLRLVLLDIDGTLVDSLHNIVQAMHTACDVVGVTRPPEACVRRGIGLSLVEAVAQSLPDHPLDIHEQVAEHYKQAFMALRSSPDHQEHLFPGTREIIAEMAGQGWLLGLATGKSRRGLDSFVERHGFEGCFVTLHTADDGPGKPHPSMIHQALANTGCEPHHTVMVGDTTFDIQMARAARVGAVGVSWGNHAPDDLWRSGAHIVLETFDGLTAAVSSLTATPG</sequence>
<dbReference type="InterPro" id="IPR036412">
    <property type="entry name" value="HAD-like_sf"/>
</dbReference>
<dbReference type="InterPro" id="IPR006439">
    <property type="entry name" value="HAD-SF_hydro_IA"/>
</dbReference>
<dbReference type="STRING" id="80876.SAMN05421779_1125"/>
<evidence type="ECO:0000313" key="2">
    <source>
        <dbReference type="Proteomes" id="UP000185678"/>
    </source>
</evidence>
<dbReference type="AlphaFoldDB" id="A0A1N7Q8V3"/>
<dbReference type="Gene3D" id="1.10.150.240">
    <property type="entry name" value="Putative phosphatase, domain 2"/>
    <property type="match status" value="1"/>
</dbReference>
<dbReference type="RefSeq" id="WP_076402082.1">
    <property type="nucleotide sequence ID" value="NZ_FTOA01000012.1"/>
</dbReference>
<keyword evidence="2" id="KW-1185">Reference proteome</keyword>
<evidence type="ECO:0000313" key="1">
    <source>
        <dbReference type="EMBL" id="SIT19179.1"/>
    </source>
</evidence>
<dbReference type="InterPro" id="IPR023198">
    <property type="entry name" value="PGP-like_dom2"/>
</dbReference>
<dbReference type="InterPro" id="IPR050155">
    <property type="entry name" value="HAD-like_hydrolase_sf"/>
</dbReference>
<dbReference type="NCBIfam" id="TIGR01549">
    <property type="entry name" value="HAD-SF-IA-v1"/>
    <property type="match status" value="1"/>
</dbReference>
<dbReference type="InterPro" id="IPR023214">
    <property type="entry name" value="HAD_sf"/>
</dbReference>
<dbReference type="GO" id="GO:0006281">
    <property type="term" value="P:DNA repair"/>
    <property type="evidence" value="ECO:0007669"/>
    <property type="project" value="TreeGrafter"/>
</dbReference>
<dbReference type="EMBL" id="FTOA01000012">
    <property type="protein sequence ID" value="SIT19179.1"/>
    <property type="molecule type" value="Genomic_DNA"/>
</dbReference>
<dbReference type="NCBIfam" id="TIGR01509">
    <property type="entry name" value="HAD-SF-IA-v3"/>
    <property type="match status" value="1"/>
</dbReference>
<dbReference type="GO" id="GO:0005829">
    <property type="term" value="C:cytosol"/>
    <property type="evidence" value="ECO:0007669"/>
    <property type="project" value="TreeGrafter"/>
</dbReference>
<dbReference type="GO" id="GO:0008967">
    <property type="term" value="F:phosphoglycolate phosphatase activity"/>
    <property type="evidence" value="ECO:0007669"/>
    <property type="project" value="TreeGrafter"/>
</dbReference>
<dbReference type="Pfam" id="PF13419">
    <property type="entry name" value="HAD_2"/>
    <property type="match status" value="1"/>
</dbReference>
<gene>
    <name evidence="1" type="ORF">SAMN05421779_1125</name>
</gene>
<reference evidence="1 2" key="1">
    <citation type="submission" date="2017-01" db="EMBL/GenBank/DDBJ databases">
        <authorList>
            <person name="Mah S.A."/>
            <person name="Swanson W.J."/>
            <person name="Moy G.W."/>
            <person name="Vacquier V.D."/>
        </authorList>
    </citation>
    <scope>NUCLEOTIDE SEQUENCE [LARGE SCALE GENOMIC DNA]</scope>
    <source>
        <strain evidence="1 2">DSM 11589</strain>
    </source>
</reference>
<dbReference type="SUPFAM" id="SSF56784">
    <property type="entry name" value="HAD-like"/>
    <property type="match status" value="1"/>
</dbReference>
<dbReference type="SFLD" id="SFLDS00003">
    <property type="entry name" value="Haloacid_Dehalogenase"/>
    <property type="match status" value="1"/>
</dbReference>
<dbReference type="SFLD" id="SFLDG01135">
    <property type="entry name" value="C1.5.6:_HAD__Beta-PGM__Phospha"/>
    <property type="match status" value="1"/>
</dbReference>
<name>A0A1N7Q8V3_9PROT</name>
<accession>A0A1N7Q8V3</accession>
<proteinExistence type="predicted"/>
<dbReference type="SFLD" id="SFLDG01129">
    <property type="entry name" value="C1.5:_HAD__Beta-PGM__Phosphata"/>
    <property type="match status" value="1"/>
</dbReference>
<dbReference type="PANTHER" id="PTHR43434">
    <property type="entry name" value="PHOSPHOGLYCOLATE PHOSPHATASE"/>
    <property type="match status" value="1"/>
</dbReference>